<dbReference type="PANTHER" id="PTHR38662:SF1">
    <property type="entry name" value="COBALT TRANSPORT PROTEIN CBIN"/>
    <property type="match status" value="1"/>
</dbReference>
<accession>A0ABY0IU85</accession>
<reference evidence="12 13" key="1">
    <citation type="submission" date="2019-02" db="EMBL/GenBank/DDBJ databases">
        <title>Genomic Encyclopedia of Type Strains, Phase IV (KMG-IV): sequencing the most valuable type-strain genomes for metagenomic binning, comparative biology and taxonomic classification.</title>
        <authorList>
            <person name="Goeker M."/>
        </authorList>
    </citation>
    <scope>NUCLEOTIDE SEQUENCE [LARGE SCALE GENOMIC DNA]</scope>
    <source>
        <strain evidence="12 13">DSM 21223</strain>
    </source>
</reference>
<dbReference type="NCBIfam" id="NF002780">
    <property type="entry name" value="PRK02898.1"/>
    <property type="match status" value="1"/>
</dbReference>
<proteinExistence type="inferred from homology"/>
<feature type="compositionally biased region" description="Basic and acidic residues" evidence="11">
    <location>
        <begin position="102"/>
        <end position="115"/>
    </location>
</feature>
<dbReference type="HAMAP" id="MF_00330">
    <property type="entry name" value="CbiN"/>
    <property type="match status" value="1"/>
</dbReference>
<keyword evidence="9 10" id="KW-0170">Cobalt</keyword>
<dbReference type="Proteomes" id="UP000292136">
    <property type="component" value="Unassembled WGS sequence"/>
</dbReference>
<evidence type="ECO:0000256" key="7">
    <source>
        <dbReference type="ARBA" id="ARBA00023065"/>
    </source>
</evidence>
<feature type="transmembrane region" description="Helical" evidence="10">
    <location>
        <begin position="7"/>
        <end position="24"/>
    </location>
</feature>
<evidence type="ECO:0000256" key="5">
    <source>
        <dbReference type="ARBA" id="ARBA00022692"/>
    </source>
</evidence>
<evidence type="ECO:0000256" key="10">
    <source>
        <dbReference type="HAMAP-Rule" id="MF_00330"/>
    </source>
</evidence>
<dbReference type="InterPro" id="IPR003705">
    <property type="entry name" value="CbiN"/>
</dbReference>
<evidence type="ECO:0000256" key="11">
    <source>
        <dbReference type="SAM" id="MobiDB-lite"/>
    </source>
</evidence>
<sequence length="123" mass="13495">MKRHQNLLLLIAVVLLAALPLWLVERPLGPDGQPAEIFGGADSEAQALITRIAPDYQPWFQPLLEPASGEIASLLFALQAALGAGFIGYYLGCARTREKLRREQRRGEAAARREDEDQEGPAC</sequence>
<comment type="caution">
    <text evidence="12">The sequence shown here is derived from an EMBL/GenBank/DDBJ whole genome shotgun (WGS) entry which is preliminary data.</text>
</comment>
<evidence type="ECO:0000256" key="4">
    <source>
        <dbReference type="ARBA" id="ARBA00022573"/>
    </source>
</evidence>
<name>A0ABY0IU85_9RHOO</name>
<evidence type="ECO:0000313" key="13">
    <source>
        <dbReference type="Proteomes" id="UP000292136"/>
    </source>
</evidence>
<evidence type="ECO:0000256" key="9">
    <source>
        <dbReference type="ARBA" id="ARBA00023285"/>
    </source>
</evidence>
<keyword evidence="4 10" id="KW-0169">Cobalamin biosynthesis</keyword>
<keyword evidence="8 10" id="KW-0472">Membrane</keyword>
<gene>
    <name evidence="10" type="primary">cbiN</name>
    <name evidence="12" type="ORF">EV678_0969</name>
</gene>
<keyword evidence="7 10" id="KW-0406">Ion transport</keyword>
<feature type="region of interest" description="Disordered" evidence="11">
    <location>
        <begin position="102"/>
        <end position="123"/>
    </location>
</feature>
<dbReference type="EMBL" id="SHKM01000001">
    <property type="protein sequence ID" value="RZT90158.1"/>
    <property type="molecule type" value="Genomic_DNA"/>
</dbReference>
<dbReference type="Pfam" id="PF02553">
    <property type="entry name" value="CbiN"/>
    <property type="match status" value="1"/>
</dbReference>
<evidence type="ECO:0000313" key="12">
    <source>
        <dbReference type="EMBL" id="RZT90158.1"/>
    </source>
</evidence>
<keyword evidence="5 10" id="KW-0812">Transmembrane</keyword>
<evidence type="ECO:0000256" key="6">
    <source>
        <dbReference type="ARBA" id="ARBA00022989"/>
    </source>
</evidence>
<dbReference type="PANTHER" id="PTHR38662">
    <property type="entry name" value="COBALT TRANSPORT PROTEIN CBIN"/>
    <property type="match status" value="1"/>
</dbReference>
<keyword evidence="1 10" id="KW-0171">Cobalt transport</keyword>
<comment type="subunit">
    <text evidence="10">Forms an energy-coupling factor (ECF) transporter complex composed of an ATP-binding protein (A component, CbiO), a transmembrane protein (T component, CbiQ) and 2 possible substrate-capture proteins (S components, CbiM and CbiN) of unknown stoichimetry.</text>
</comment>
<comment type="similarity">
    <text evidence="10">Belongs to the CbiN family.</text>
</comment>
<organism evidence="12 13">
    <name type="scientific">Azospira oryzae</name>
    <dbReference type="NCBI Taxonomy" id="146939"/>
    <lineage>
        <taxon>Bacteria</taxon>
        <taxon>Pseudomonadati</taxon>
        <taxon>Pseudomonadota</taxon>
        <taxon>Betaproteobacteria</taxon>
        <taxon>Rhodocyclales</taxon>
        <taxon>Rhodocyclaceae</taxon>
        <taxon>Azospira</taxon>
    </lineage>
</organism>
<comment type="pathway">
    <text evidence="10">Cofactor biosynthesis; adenosylcobalamin biosynthesis.</text>
</comment>
<evidence type="ECO:0000256" key="3">
    <source>
        <dbReference type="ARBA" id="ARBA00022475"/>
    </source>
</evidence>
<keyword evidence="6 10" id="KW-1133">Transmembrane helix</keyword>
<keyword evidence="2 10" id="KW-0813">Transport</keyword>
<keyword evidence="3 10" id="KW-1003">Cell membrane</keyword>
<protein>
    <recommendedName>
        <fullName evidence="10">Cobalt transport protein CbiN</fullName>
    </recommendedName>
    <alternativeName>
        <fullName evidence="10">Energy-coupling factor transporter probable substrate-capture protein CbiN</fullName>
        <shortName evidence="10">ECF transporter S component CbiN</shortName>
    </alternativeName>
</protein>
<keyword evidence="13" id="KW-1185">Reference proteome</keyword>
<evidence type="ECO:0000256" key="2">
    <source>
        <dbReference type="ARBA" id="ARBA00022448"/>
    </source>
</evidence>
<feature type="transmembrane region" description="Helical" evidence="10">
    <location>
        <begin position="71"/>
        <end position="92"/>
    </location>
</feature>
<comment type="subcellular location">
    <subcellularLocation>
        <location evidence="10">Cell membrane</location>
        <topology evidence="10">Multi-pass membrane protein</topology>
    </subcellularLocation>
</comment>
<dbReference type="RefSeq" id="WP_130458701.1">
    <property type="nucleotide sequence ID" value="NZ_SHKM01000001.1"/>
</dbReference>
<evidence type="ECO:0000256" key="1">
    <source>
        <dbReference type="ARBA" id="ARBA00022426"/>
    </source>
</evidence>
<evidence type="ECO:0000256" key="8">
    <source>
        <dbReference type="ARBA" id="ARBA00023136"/>
    </source>
</evidence>
<comment type="function">
    <text evidence="10">Part of the energy-coupling factor (ECF) transporter complex CbiMNOQ involved in cobalt import.</text>
</comment>